<dbReference type="PANTHER" id="PTHR10430">
    <property type="entry name" value="PEROXIREDOXIN"/>
    <property type="match status" value="1"/>
</dbReference>
<dbReference type="GO" id="GO:0042744">
    <property type="term" value="P:hydrogen peroxide catabolic process"/>
    <property type="evidence" value="ECO:0007669"/>
    <property type="project" value="TreeGrafter"/>
</dbReference>
<keyword evidence="4 6" id="KW-0676">Redox-active center</keyword>
<dbReference type="EC" id="1.11.1.27" evidence="6"/>
<accession>A0A1A6XT08</accession>
<gene>
    <name evidence="8" type="ORF">A9K58_14215</name>
</gene>
<evidence type="ECO:0000256" key="3">
    <source>
        <dbReference type="ARBA" id="ARBA00023002"/>
    </source>
</evidence>
<dbReference type="RefSeq" id="WP_065199946.1">
    <property type="nucleotide sequence ID" value="NZ_LYVJ01000010.1"/>
</dbReference>
<dbReference type="GO" id="GO:0005737">
    <property type="term" value="C:cytoplasm"/>
    <property type="evidence" value="ECO:0007669"/>
    <property type="project" value="TreeGrafter"/>
</dbReference>
<evidence type="ECO:0000313" key="8">
    <source>
        <dbReference type="EMBL" id="OBU65741.1"/>
    </source>
</evidence>
<keyword evidence="2 6" id="KW-0049">Antioxidant</keyword>
<dbReference type="GO" id="GO:0034599">
    <property type="term" value="P:cellular response to oxidative stress"/>
    <property type="evidence" value="ECO:0007669"/>
    <property type="project" value="InterPro"/>
</dbReference>
<dbReference type="InterPro" id="IPR037944">
    <property type="entry name" value="PRX5-like"/>
</dbReference>
<dbReference type="SUPFAM" id="SSF52833">
    <property type="entry name" value="Thioredoxin-like"/>
    <property type="match status" value="1"/>
</dbReference>
<evidence type="ECO:0000313" key="9">
    <source>
        <dbReference type="Proteomes" id="UP000092256"/>
    </source>
</evidence>
<feature type="domain" description="Thioredoxin" evidence="7">
    <location>
        <begin position="3"/>
        <end position="160"/>
    </location>
</feature>
<dbReference type="FunFam" id="3.40.30.10:FF:000020">
    <property type="entry name" value="Peroxiredoxin"/>
    <property type="match status" value="1"/>
</dbReference>
<keyword evidence="1 6" id="KW-0575">Peroxidase</keyword>
<feature type="active site" description="Cysteine sulfenic acid (-SOH) intermediate" evidence="5">
    <location>
        <position position="48"/>
    </location>
</feature>
<dbReference type="OrthoDB" id="9800621at2"/>
<comment type="similarity">
    <text evidence="6">Belongs to the peroxiredoxin family. Prx5 subfamily.</text>
</comment>
<dbReference type="GO" id="GO:0008379">
    <property type="term" value="F:thioredoxin peroxidase activity"/>
    <property type="evidence" value="ECO:0007669"/>
    <property type="project" value="InterPro"/>
</dbReference>
<dbReference type="InterPro" id="IPR036249">
    <property type="entry name" value="Thioredoxin-like_sf"/>
</dbReference>
<dbReference type="Pfam" id="PF08534">
    <property type="entry name" value="Redoxin"/>
    <property type="match status" value="1"/>
</dbReference>
<evidence type="ECO:0000256" key="2">
    <source>
        <dbReference type="ARBA" id="ARBA00022862"/>
    </source>
</evidence>
<proteinExistence type="inferred from homology"/>
<dbReference type="CDD" id="cd03013">
    <property type="entry name" value="PRX5_like"/>
    <property type="match status" value="1"/>
</dbReference>
<keyword evidence="3 6" id="KW-0560">Oxidoreductase</keyword>
<comment type="function">
    <text evidence="6">Thiol-specific peroxidase that catalyzes the reduction of hydrogen peroxide and organic hydroperoxides to water and alcohols, respectively. Plays a role in cell protection against oxidative stress by detoxifying peroxides.</text>
</comment>
<dbReference type="AlphaFoldDB" id="A0A1A6XT08"/>
<dbReference type="Gene3D" id="3.40.30.10">
    <property type="entry name" value="Glutaredoxin"/>
    <property type="match status" value="1"/>
</dbReference>
<reference evidence="8 9" key="1">
    <citation type="submission" date="2016-05" db="EMBL/GenBank/DDBJ databases">
        <title>Draft Genome Sequences of Stenotrophomonas maltophilia Strains Sm32COP, Sm41DVV, Sm46PAILV, SmF3, SmF22, SmSOFb1 and SmCVFa1, Isolated from Different Manures, in France.</title>
        <authorList>
            <person name="Nazaret S."/>
            <person name="Bodilis J."/>
        </authorList>
    </citation>
    <scope>NUCLEOTIDE SEQUENCE [LARGE SCALE GENOMIC DNA]</scope>
    <source>
        <strain evidence="8 9">Sm46PAILV</strain>
    </source>
</reference>
<dbReference type="InterPro" id="IPR013766">
    <property type="entry name" value="Thioredoxin_domain"/>
</dbReference>
<dbReference type="Proteomes" id="UP000092256">
    <property type="component" value="Unassembled WGS sequence"/>
</dbReference>
<organism evidence="8 9">
    <name type="scientific">Stenotrophomonas maltophilia</name>
    <name type="common">Pseudomonas maltophilia</name>
    <name type="synonym">Xanthomonas maltophilia</name>
    <dbReference type="NCBI Taxonomy" id="40324"/>
    <lineage>
        <taxon>Bacteria</taxon>
        <taxon>Pseudomonadati</taxon>
        <taxon>Pseudomonadota</taxon>
        <taxon>Gammaproteobacteria</taxon>
        <taxon>Lysobacterales</taxon>
        <taxon>Lysobacteraceae</taxon>
        <taxon>Stenotrophomonas</taxon>
        <taxon>Stenotrophomonas maltophilia group</taxon>
    </lineage>
</organism>
<comment type="catalytic activity">
    <reaction evidence="6">
        <text>a hydroperoxide + 2 glutathione = an alcohol + glutathione disulfide + H2O</text>
        <dbReference type="Rhea" id="RHEA:62632"/>
        <dbReference type="ChEBI" id="CHEBI:15377"/>
        <dbReference type="ChEBI" id="CHEBI:30879"/>
        <dbReference type="ChEBI" id="CHEBI:35924"/>
        <dbReference type="ChEBI" id="CHEBI:57925"/>
        <dbReference type="ChEBI" id="CHEBI:58297"/>
        <dbReference type="EC" id="1.11.1.27"/>
    </reaction>
</comment>
<evidence type="ECO:0000256" key="1">
    <source>
        <dbReference type="ARBA" id="ARBA00022559"/>
    </source>
</evidence>
<evidence type="ECO:0000256" key="4">
    <source>
        <dbReference type="ARBA" id="ARBA00023284"/>
    </source>
</evidence>
<sequence>MTIHVGDRIPEVTLKRIREGIETLDTHSLFDARKVVLFAVPGAFTPTCSARHLPGYVERFEAFRHRGINVYCMAVNDPFVMKAWAADQRVPDGLLMLSDGNAELTRALGLELDASASGMGVRSRRFALYVVDGVVRAAWIEQPGQFEVSSAEYVLEHLPT</sequence>
<name>A0A1A6XT08_STEMA</name>
<comment type="caution">
    <text evidence="8">The sequence shown here is derived from an EMBL/GenBank/DDBJ whole genome shotgun (WGS) entry which is preliminary data.</text>
</comment>
<evidence type="ECO:0000256" key="5">
    <source>
        <dbReference type="PIRSR" id="PIRSR637944-1"/>
    </source>
</evidence>
<dbReference type="PANTHER" id="PTHR10430:SF16">
    <property type="entry name" value="PEROXIREDOXIN-5, MITOCHONDRIAL"/>
    <property type="match status" value="1"/>
</dbReference>
<dbReference type="PROSITE" id="PS51352">
    <property type="entry name" value="THIOREDOXIN_2"/>
    <property type="match status" value="1"/>
</dbReference>
<protein>
    <recommendedName>
        <fullName evidence="6">Glutathione-dependent peroxiredoxin</fullName>
        <ecNumber evidence="6">1.11.1.27</ecNumber>
    </recommendedName>
</protein>
<evidence type="ECO:0000259" key="7">
    <source>
        <dbReference type="PROSITE" id="PS51352"/>
    </source>
</evidence>
<dbReference type="InterPro" id="IPR013740">
    <property type="entry name" value="Redoxin"/>
</dbReference>
<dbReference type="EMBL" id="LYVJ01000010">
    <property type="protein sequence ID" value="OBU65741.1"/>
    <property type="molecule type" value="Genomic_DNA"/>
</dbReference>
<dbReference type="GO" id="GO:0045454">
    <property type="term" value="P:cell redox homeostasis"/>
    <property type="evidence" value="ECO:0007669"/>
    <property type="project" value="TreeGrafter"/>
</dbReference>
<evidence type="ECO:0000256" key="6">
    <source>
        <dbReference type="RuleBase" id="RU366011"/>
    </source>
</evidence>